<evidence type="ECO:0000256" key="7">
    <source>
        <dbReference type="SAM" id="Phobius"/>
    </source>
</evidence>
<dbReference type="STRING" id="930117.SAMN05216225_104716"/>
<keyword evidence="5 7" id="KW-0472">Membrane</keyword>
<feature type="compositionally biased region" description="Basic and acidic residues" evidence="6">
    <location>
        <begin position="262"/>
        <end position="274"/>
    </location>
</feature>
<dbReference type="InterPro" id="IPR055431">
    <property type="entry name" value="RsgI_M"/>
</dbReference>
<dbReference type="EMBL" id="FQVW01000047">
    <property type="protein sequence ID" value="SHG64105.1"/>
    <property type="molecule type" value="Genomic_DNA"/>
</dbReference>
<dbReference type="Proteomes" id="UP000183988">
    <property type="component" value="Unassembled WGS sequence"/>
</dbReference>
<evidence type="ECO:0000256" key="1">
    <source>
        <dbReference type="ARBA" id="ARBA00004162"/>
    </source>
</evidence>
<dbReference type="PROSITE" id="PS51849">
    <property type="entry name" value="RSGI_N"/>
    <property type="match status" value="1"/>
</dbReference>
<evidence type="ECO:0000256" key="2">
    <source>
        <dbReference type="ARBA" id="ARBA00022475"/>
    </source>
</evidence>
<evidence type="ECO:0000256" key="4">
    <source>
        <dbReference type="ARBA" id="ARBA00022989"/>
    </source>
</evidence>
<comment type="subcellular location">
    <subcellularLocation>
        <location evidence="1">Cell membrane</location>
        <topology evidence="1">Single-pass membrane protein</topology>
    </subcellularLocation>
</comment>
<feature type="compositionally biased region" description="Low complexity" evidence="6">
    <location>
        <begin position="275"/>
        <end position="296"/>
    </location>
</feature>
<gene>
    <name evidence="9" type="ORF">SAMN05216225_104716</name>
</gene>
<dbReference type="Pfam" id="PF12791">
    <property type="entry name" value="RsgI_N"/>
    <property type="match status" value="1"/>
</dbReference>
<feature type="transmembrane region" description="Helical" evidence="7">
    <location>
        <begin position="58"/>
        <end position="77"/>
    </location>
</feature>
<keyword evidence="10" id="KW-1185">Reference proteome</keyword>
<feature type="domain" description="RsgI N-terminal anti-sigma" evidence="8">
    <location>
        <begin position="6"/>
        <end position="55"/>
    </location>
</feature>
<evidence type="ECO:0000313" key="9">
    <source>
        <dbReference type="EMBL" id="SHG64105.1"/>
    </source>
</evidence>
<feature type="compositionally biased region" description="Acidic residues" evidence="6">
    <location>
        <begin position="251"/>
        <end position="261"/>
    </location>
</feature>
<evidence type="ECO:0000256" key="3">
    <source>
        <dbReference type="ARBA" id="ARBA00022692"/>
    </source>
</evidence>
<protein>
    <recommendedName>
        <fullName evidence="8">RsgI N-terminal anti-sigma domain-containing protein</fullName>
    </recommendedName>
</protein>
<keyword evidence="3 7" id="KW-0812">Transmembrane</keyword>
<feature type="region of interest" description="Disordered" evidence="6">
    <location>
        <begin position="244"/>
        <end position="382"/>
    </location>
</feature>
<dbReference type="InterPro" id="IPR024449">
    <property type="entry name" value="Anti-sigma_RsgI_N"/>
</dbReference>
<dbReference type="GO" id="GO:0005886">
    <property type="term" value="C:plasma membrane"/>
    <property type="evidence" value="ECO:0007669"/>
    <property type="project" value="UniProtKB-SubCell"/>
</dbReference>
<evidence type="ECO:0000259" key="8">
    <source>
        <dbReference type="PROSITE" id="PS51849"/>
    </source>
</evidence>
<feature type="compositionally biased region" description="Basic and acidic residues" evidence="6">
    <location>
        <begin position="297"/>
        <end position="323"/>
    </location>
</feature>
<evidence type="ECO:0000313" key="10">
    <source>
        <dbReference type="Proteomes" id="UP000183988"/>
    </source>
</evidence>
<sequence>MKKQIIHGTVVKVTKKEIVLLTKEGQFKNIPCKKGDLPLIGSSYTYEKKSRVFKNSTIRNVSVAAIFFIAMVSYLLFSNPSTKDAYLLAVDINPSIEIFADEEMEVTHVKALNIEGESLIEDLTVDGNLNEVLKEIIHLAVQSEYFSVENENVIALSAISLNNKVVLDGAAFKQTIKQTLAQNKINSDVTVQQSDEEELQEARKIELSVNKYKMYKELENHGKKVNASAVRGKSIATLMKDIKQSENKVTEDEEVTEIEVNGDEKEKESKEEGLKNGNQQEKGSNNNKGNSVNSNKKGQDEEPGYKGRNKSEEMKNRGKDKNDVNQNNGKGKSQEAKEKGNKGKEKAREKQEESKRKSQENKEKAKEKAKNARNNGKGNGKE</sequence>
<keyword evidence="4 7" id="KW-1133">Transmembrane helix</keyword>
<dbReference type="OrthoDB" id="9800626at2"/>
<dbReference type="RefSeq" id="WP_072891630.1">
    <property type="nucleotide sequence ID" value="NZ_FQVW01000047.1"/>
</dbReference>
<dbReference type="AlphaFoldDB" id="A0A1M5LGL2"/>
<dbReference type="Pfam" id="PF23750">
    <property type="entry name" value="RsgI_M"/>
    <property type="match status" value="1"/>
</dbReference>
<reference evidence="9 10" key="1">
    <citation type="submission" date="2016-11" db="EMBL/GenBank/DDBJ databases">
        <authorList>
            <person name="Jaros S."/>
            <person name="Januszkiewicz K."/>
            <person name="Wedrychowicz H."/>
        </authorList>
    </citation>
    <scope>NUCLEOTIDE SEQUENCE [LARGE SCALE GENOMIC DNA]</scope>
    <source>
        <strain evidence="9 10">IBRC-M 10683</strain>
    </source>
</reference>
<evidence type="ECO:0000256" key="6">
    <source>
        <dbReference type="SAM" id="MobiDB-lite"/>
    </source>
</evidence>
<accession>A0A1M5LGL2</accession>
<name>A0A1M5LGL2_9BACI</name>
<proteinExistence type="predicted"/>
<organism evidence="9 10">
    <name type="scientific">Ornithinibacillus halophilus</name>
    <dbReference type="NCBI Taxonomy" id="930117"/>
    <lineage>
        <taxon>Bacteria</taxon>
        <taxon>Bacillati</taxon>
        <taxon>Bacillota</taxon>
        <taxon>Bacilli</taxon>
        <taxon>Bacillales</taxon>
        <taxon>Bacillaceae</taxon>
        <taxon>Ornithinibacillus</taxon>
    </lineage>
</organism>
<feature type="compositionally biased region" description="Basic and acidic residues" evidence="6">
    <location>
        <begin position="332"/>
        <end position="370"/>
    </location>
</feature>
<evidence type="ECO:0000256" key="5">
    <source>
        <dbReference type="ARBA" id="ARBA00023136"/>
    </source>
</evidence>
<keyword evidence="2" id="KW-1003">Cell membrane</keyword>